<feature type="region of interest" description="Disordered" evidence="1">
    <location>
        <begin position="78"/>
        <end position="98"/>
    </location>
</feature>
<protein>
    <recommendedName>
        <fullName evidence="4">Scaffolding protein</fullName>
    </recommendedName>
</protein>
<evidence type="ECO:0000313" key="2">
    <source>
        <dbReference type="EMBL" id="BDP42914.1"/>
    </source>
</evidence>
<name>A0ABM8AGI5_9DEIO</name>
<evidence type="ECO:0000256" key="1">
    <source>
        <dbReference type="SAM" id="MobiDB-lite"/>
    </source>
</evidence>
<evidence type="ECO:0000313" key="3">
    <source>
        <dbReference type="Proteomes" id="UP001064971"/>
    </source>
</evidence>
<feature type="region of interest" description="Disordered" evidence="1">
    <location>
        <begin position="1"/>
        <end position="28"/>
    </location>
</feature>
<dbReference type="RefSeq" id="WP_264775590.1">
    <property type="nucleotide sequence ID" value="NZ_AP026560.1"/>
</dbReference>
<proteinExistence type="predicted"/>
<dbReference type="EMBL" id="AP026560">
    <property type="protein sequence ID" value="BDP42914.1"/>
    <property type="molecule type" value="Genomic_DNA"/>
</dbReference>
<gene>
    <name evidence="2" type="ORF">DAETH_28830</name>
</gene>
<organism evidence="2 3">
    <name type="scientific">Deinococcus aetherius</name>
    <dbReference type="NCBI Taxonomy" id="200252"/>
    <lineage>
        <taxon>Bacteria</taxon>
        <taxon>Thermotogati</taxon>
        <taxon>Deinococcota</taxon>
        <taxon>Deinococci</taxon>
        <taxon>Deinococcales</taxon>
        <taxon>Deinococcaceae</taxon>
        <taxon>Deinococcus</taxon>
    </lineage>
</organism>
<dbReference type="Proteomes" id="UP001064971">
    <property type="component" value="Chromosome"/>
</dbReference>
<keyword evidence="3" id="KW-1185">Reference proteome</keyword>
<evidence type="ECO:0008006" key="4">
    <source>
        <dbReference type="Google" id="ProtNLM"/>
    </source>
</evidence>
<reference evidence="2" key="1">
    <citation type="submission" date="2022-07" db="EMBL/GenBank/DDBJ databases">
        <title>Complete Genome Sequence of the Radioresistant Bacterium Deinococcus aetherius ST0316, Isolated from the Air Dust collected in Lower Stratosphere above Japan.</title>
        <authorList>
            <person name="Satoh K."/>
            <person name="Hagiwara K."/>
            <person name="Katsumata K."/>
            <person name="Kubo A."/>
            <person name="Yokobori S."/>
            <person name="Yamagishi A."/>
            <person name="Oono Y."/>
            <person name="Narumi I."/>
        </authorList>
    </citation>
    <scope>NUCLEOTIDE SEQUENCE</scope>
    <source>
        <strain evidence="2">ST0316</strain>
    </source>
</reference>
<sequence length="189" mass="19615">MTAPNPDPKPTDASVETGPAPAPAADDTAAREIARLNGLLETSRAENATLQQRVQDLEGQVDETKQKELQDRLTALEGENATLKGENERLTGEATRSGQLAALAGKVRDPEATLRLMTDDLKDKDGNPDIEKIIGRYAFLAPEGVTTATAPSGGGGPQTPATTSLDAAVASKDPGAINAAFDAELKGAQ</sequence>
<accession>A0ABM8AGI5</accession>